<keyword evidence="4 10" id="KW-0732">Signal</keyword>
<feature type="chain" id="PRO_5031151403" evidence="10">
    <location>
        <begin position="18"/>
        <end position="645"/>
    </location>
</feature>
<sequence>MPSTSLICFLIVEISMALVMHTIGSRGGRHQARKYIKLKDKTPKVNNQFQLPKLVVKTSKVSGSPNRQLSVSTKEAMGLLLPQVTNGFLKKLMLWKLQMEKKQLQMFSLLNESPASVAQLANTLVVLSSTAEDGEIEPGMRVNGSNQRLEIFCYAGVPKHFLHIFQTAKVRNGSITKYNTVLKYSEAAMAAALDSIKGGMPLHINLDPSKFDHYEGPTPDTVWKAYEEARLAWTFDPLSWKRNDFTLNPFNTSCIGVIATREARSLTPADKMQSVNQEWEEFKKRLVGAAEEVCKTKAKSKGKETSLWNNRRKATMEGKNKIIFYLCGIIVGISTSLLLLFYLVHKMLPKSRLLYGLALGCSTLGIFVFHSLWQYVHSIIFEYSNQVLTYILVTGLVSFVMCYRMGPPTDPRSRNIIKWTIQMLNYYMGNRALSLALIFYSSFFKELVSAIMTLTAVLHYFPPGLSEKAISYWDLQHTIVEVVLCVSHSSLMSSDRMKPRAGDWAVMIDLLQEADITSLSSSSIVKKRQFPPKVKLLTEEEYLQQGVEETKKALDELKGYCSSPDCNTWKTIRKIKHPDRQVEKVLALFIPSSLRFIEFMNDSSHVSSEEILAYEMDLRHTSNDLFTDDENSSDDEQVSPIFSKK</sequence>
<name>A0A7R9IN35_9NEOP</name>
<dbReference type="Pfam" id="PF10225">
    <property type="entry name" value="NEMP"/>
    <property type="match status" value="1"/>
</dbReference>
<dbReference type="GO" id="GO:0005637">
    <property type="term" value="C:nuclear inner membrane"/>
    <property type="evidence" value="ECO:0007669"/>
    <property type="project" value="UniProtKB-SubCell"/>
</dbReference>
<keyword evidence="5 9" id="KW-1133">Transmembrane helix</keyword>
<feature type="region of interest" description="Disordered" evidence="8">
    <location>
        <begin position="624"/>
        <end position="645"/>
    </location>
</feature>
<dbReference type="PANTHER" id="PTHR13598:SF1">
    <property type="entry name" value="AT07567P-RELATED"/>
    <property type="match status" value="1"/>
</dbReference>
<comment type="similarity">
    <text evidence="2">Belongs to the NEMP family.</text>
</comment>
<feature type="transmembrane region" description="Helical" evidence="9">
    <location>
        <begin position="387"/>
        <end position="403"/>
    </location>
</feature>
<evidence type="ECO:0000256" key="2">
    <source>
        <dbReference type="ARBA" id="ARBA00005748"/>
    </source>
</evidence>
<dbReference type="AlphaFoldDB" id="A0A7R9IN35"/>
<evidence type="ECO:0000256" key="10">
    <source>
        <dbReference type="SAM" id="SignalP"/>
    </source>
</evidence>
<dbReference type="InterPro" id="IPR019358">
    <property type="entry name" value="NEMP_fam"/>
</dbReference>
<evidence type="ECO:0000256" key="6">
    <source>
        <dbReference type="ARBA" id="ARBA00023136"/>
    </source>
</evidence>
<organism evidence="11">
    <name type="scientific">Timema tahoe</name>
    <dbReference type="NCBI Taxonomy" id="61484"/>
    <lineage>
        <taxon>Eukaryota</taxon>
        <taxon>Metazoa</taxon>
        <taxon>Ecdysozoa</taxon>
        <taxon>Arthropoda</taxon>
        <taxon>Hexapoda</taxon>
        <taxon>Insecta</taxon>
        <taxon>Pterygota</taxon>
        <taxon>Neoptera</taxon>
        <taxon>Polyneoptera</taxon>
        <taxon>Phasmatodea</taxon>
        <taxon>Timematodea</taxon>
        <taxon>Timematoidea</taxon>
        <taxon>Timematidae</taxon>
        <taxon>Timema</taxon>
    </lineage>
</organism>
<evidence type="ECO:0000256" key="3">
    <source>
        <dbReference type="ARBA" id="ARBA00022692"/>
    </source>
</evidence>
<feature type="transmembrane region" description="Helical" evidence="9">
    <location>
        <begin position="353"/>
        <end position="375"/>
    </location>
</feature>
<evidence type="ECO:0000256" key="8">
    <source>
        <dbReference type="SAM" id="MobiDB-lite"/>
    </source>
</evidence>
<evidence type="ECO:0000256" key="4">
    <source>
        <dbReference type="ARBA" id="ARBA00022729"/>
    </source>
</evidence>
<feature type="transmembrane region" description="Helical" evidence="9">
    <location>
        <begin position="424"/>
        <end position="443"/>
    </location>
</feature>
<comment type="subcellular location">
    <subcellularLocation>
        <location evidence="1">Nucleus inner membrane</location>
        <topology evidence="1">Multi-pass membrane protein</topology>
        <orientation evidence="1">Nucleoplasmic side</orientation>
    </subcellularLocation>
</comment>
<gene>
    <name evidence="11" type="ORF">TTEB3V08_LOCUS9233</name>
</gene>
<feature type="transmembrane region" description="Helical" evidence="9">
    <location>
        <begin position="322"/>
        <end position="344"/>
    </location>
</feature>
<evidence type="ECO:0000313" key="11">
    <source>
        <dbReference type="EMBL" id="CAD7461321.1"/>
    </source>
</evidence>
<evidence type="ECO:0000256" key="5">
    <source>
        <dbReference type="ARBA" id="ARBA00022989"/>
    </source>
</evidence>
<evidence type="ECO:0000256" key="1">
    <source>
        <dbReference type="ARBA" id="ARBA00004575"/>
    </source>
</evidence>
<protein>
    <submittedName>
        <fullName evidence="11">Uncharacterized protein</fullName>
    </submittedName>
</protein>
<keyword evidence="3 9" id="KW-0812">Transmembrane</keyword>
<dbReference type="EMBL" id="OE004632">
    <property type="protein sequence ID" value="CAD7461321.1"/>
    <property type="molecule type" value="Genomic_DNA"/>
</dbReference>
<evidence type="ECO:0000256" key="7">
    <source>
        <dbReference type="ARBA" id="ARBA00023242"/>
    </source>
</evidence>
<feature type="compositionally biased region" description="Acidic residues" evidence="8">
    <location>
        <begin position="626"/>
        <end position="637"/>
    </location>
</feature>
<proteinExistence type="inferred from homology"/>
<dbReference type="PANTHER" id="PTHR13598">
    <property type="entry name" value="AT07567P-RELATED"/>
    <property type="match status" value="1"/>
</dbReference>
<reference evidence="11" key="1">
    <citation type="submission" date="2020-11" db="EMBL/GenBank/DDBJ databases">
        <authorList>
            <person name="Tran Van P."/>
        </authorList>
    </citation>
    <scope>NUCLEOTIDE SEQUENCE</scope>
</reference>
<accession>A0A7R9IN35</accession>
<keyword evidence="6 9" id="KW-0472">Membrane</keyword>
<feature type="signal peptide" evidence="10">
    <location>
        <begin position="1"/>
        <end position="17"/>
    </location>
</feature>
<evidence type="ECO:0000256" key="9">
    <source>
        <dbReference type="SAM" id="Phobius"/>
    </source>
</evidence>
<keyword evidence="7" id="KW-0539">Nucleus</keyword>